<reference evidence="1 2" key="1">
    <citation type="submission" date="2011-06" db="EMBL/GenBank/DDBJ databases">
        <title>The Genome Sequence of Fusarium oxysporum FOSC 3-a.</title>
        <authorList>
            <consortium name="The Broad Institute Genome Sequencing Platform"/>
            <person name="Ma L.-J."/>
            <person name="Gale L.R."/>
            <person name="Schwartz D.C."/>
            <person name="Zhou S."/>
            <person name="Corby-Kistler H."/>
            <person name="Young S.K."/>
            <person name="Zeng Q."/>
            <person name="Gargeya S."/>
            <person name="Fitzgerald M."/>
            <person name="Haas B."/>
            <person name="Abouelleil A."/>
            <person name="Alvarado L."/>
            <person name="Arachchi H.M."/>
            <person name="Berlin A."/>
            <person name="Brown A."/>
            <person name="Chapman S.B."/>
            <person name="Chen Z."/>
            <person name="Dunbar C."/>
            <person name="Freedman E."/>
            <person name="Gearin G."/>
            <person name="Gellesch M."/>
            <person name="Goldberg J."/>
            <person name="Griggs A."/>
            <person name="Gujja S."/>
            <person name="Heiman D."/>
            <person name="Howarth C."/>
            <person name="Larson L."/>
            <person name="Lui A."/>
            <person name="MacDonald P.J.P."/>
            <person name="Mehta T."/>
            <person name="Montmayeur A."/>
            <person name="Murphy C."/>
            <person name="Neiman D."/>
            <person name="Pearson M."/>
            <person name="Priest M."/>
            <person name="Roberts A."/>
            <person name="Saif S."/>
            <person name="Shea T."/>
            <person name="Shenoy N."/>
            <person name="Sisk P."/>
            <person name="Stolte C."/>
            <person name="Sykes S."/>
            <person name="Wortman J."/>
            <person name="Nusbaum C."/>
            <person name="Birren B."/>
        </authorList>
    </citation>
    <scope>NUCLEOTIDE SEQUENCE [LARGE SCALE GENOMIC DNA]</scope>
    <source>
        <strain evidence="2">FOSC 3-a</strain>
    </source>
</reference>
<dbReference type="HOGENOM" id="CLU_2184084_0_0_1"/>
<evidence type="ECO:0000313" key="2">
    <source>
        <dbReference type="Proteomes" id="UP000030753"/>
    </source>
</evidence>
<protein>
    <submittedName>
        <fullName evidence="1">Uncharacterized protein</fullName>
    </submittedName>
</protein>
<accession>W9HD66</accession>
<sequence>MEAVTTVRFWRDGRGWHLLRKKLLKNTKGFHRRKANPLIAMEVTVTMYTSVSPVKLEVSQQLDGYSLTVPSLIGPFFRTTVQHAMPVKLRVPHSLPTWNSESRHDSAERQS</sequence>
<dbReference type="EMBL" id="JH717850">
    <property type="protein sequence ID" value="EWY80197.1"/>
    <property type="molecule type" value="Genomic_DNA"/>
</dbReference>
<dbReference type="OrthoDB" id="10455052at2759"/>
<organism evidence="1 2">
    <name type="scientific">Fusarium oxysporum NRRL 32931</name>
    <dbReference type="NCBI Taxonomy" id="660029"/>
    <lineage>
        <taxon>Eukaryota</taxon>
        <taxon>Fungi</taxon>
        <taxon>Dikarya</taxon>
        <taxon>Ascomycota</taxon>
        <taxon>Pezizomycotina</taxon>
        <taxon>Sordariomycetes</taxon>
        <taxon>Hypocreomycetidae</taxon>
        <taxon>Hypocreales</taxon>
        <taxon>Nectriaceae</taxon>
        <taxon>Fusarium</taxon>
        <taxon>Fusarium oxysporum species complex</taxon>
    </lineage>
</organism>
<proteinExistence type="predicted"/>
<gene>
    <name evidence="1" type="ORF">FOYG_16255</name>
</gene>
<dbReference type="Proteomes" id="UP000030753">
    <property type="component" value="Unassembled WGS sequence"/>
</dbReference>
<dbReference type="AlphaFoldDB" id="W9HD66"/>
<evidence type="ECO:0000313" key="1">
    <source>
        <dbReference type="EMBL" id="EWY80197.1"/>
    </source>
</evidence>
<name>W9HD66_FUSOX</name>